<protein>
    <submittedName>
        <fullName evidence="11">Sodium:proton antiporter</fullName>
    </submittedName>
</protein>
<accession>A0A3D9B0T2</accession>
<dbReference type="InterPro" id="IPR038770">
    <property type="entry name" value="Na+/solute_symporter_sf"/>
</dbReference>
<keyword evidence="6 9" id="KW-1133">Transmembrane helix</keyword>
<evidence type="ECO:0000313" key="12">
    <source>
        <dbReference type="Proteomes" id="UP000256924"/>
    </source>
</evidence>
<dbReference type="Gene3D" id="1.20.1530.20">
    <property type="match status" value="1"/>
</dbReference>
<evidence type="ECO:0000256" key="8">
    <source>
        <dbReference type="ARBA" id="ARBA00023136"/>
    </source>
</evidence>
<feature type="transmembrane region" description="Helical" evidence="9">
    <location>
        <begin position="29"/>
        <end position="47"/>
    </location>
</feature>
<feature type="transmembrane region" description="Helical" evidence="9">
    <location>
        <begin position="199"/>
        <end position="222"/>
    </location>
</feature>
<evidence type="ECO:0000313" key="11">
    <source>
        <dbReference type="EMBL" id="REC46917.1"/>
    </source>
</evidence>
<evidence type="ECO:0000256" key="3">
    <source>
        <dbReference type="ARBA" id="ARBA00022449"/>
    </source>
</evidence>
<sequence>MENYLVILTIIGIAGFTVTWMPQISEKTGISYSIFYLFAGMILYSIFPEKLPDPLPKHHIDLTVHLSELIVIISLMSAGIKLDQPFAFKTWRTPLKLVSITMILLIAFSFLAGYYLLNLTLASAFLLAAALSPTDPVLASDVQVGPPNDSEKSKTKFILTAEAGLNDGMAFPFVWLAIIIAKSGSMTELNIVEWFSYDVIYKIIVAVVISYLLGKAVGYLLFTMSKKFKSLNTNDGLLALTATLSVYGITEFAHGYGFIAVFIFAITLRHYEKDHEYHKKLHAFTDQTERFLLASLLIIFGGMIVRGILNYLSWETILFSFLFIFVARPLFSYIVIFREKYSIREKRAISFFGIKGLGSIFYLAFAIKEFNFPNQNELWSTVSFVILLSILFHGFTAPKAMKKVTETL</sequence>
<feature type="domain" description="Cation/H+ exchanger transmembrane" evidence="10">
    <location>
        <begin position="21"/>
        <end position="400"/>
    </location>
</feature>
<dbReference type="GO" id="GO:1902600">
    <property type="term" value="P:proton transmembrane transport"/>
    <property type="evidence" value="ECO:0007669"/>
    <property type="project" value="InterPro"/>
</dbReference>
<feature type="transmembrane region" description="Helical" evidence="9">
    <location>
        <begin position="348"/>
        <end position="367"/>
    </location>
</feature>
<feature type="transmembrane region" description="Helical" evidence="9">
    <location>
        <begin position="379"/>
        <end position="397"/>
    </location>
</feature>
<feature type="transmembrane region" description="Helical" evidence="9">
    <location>
        <begin position="6"/>
        <end position="22"/>
    </location>
</feature>
<feature type="transmembrane region" description="Helical" evidence="9">
    <location>
        <begin position="291"/>
        <end position="311"/>
    </location>
</feature>
<keyword evidence="8 9" id="KW-0472">Membrane</keyword>
<keyword evidence="4" id="KW-1003">Cell membrane</keyword>
<evidence type="ECO:0000256" key="5">
    <source>
        <dbReference type="ARBA" id="ARBA00022692"/>
    </source>
</evidence>
<gene>
    <name evidence="11" type="ORF">DRF68_13780</name>
</gene>
<dbReference type="InterPro" id="IPR006153">
    <property type="entry name" value="Cation/H_exchanger_TM"/>
</dbReference>
<keyword evidence="7" id="KW-0406">Ion transport</keyword>
<evidence type="ECO:0000256" key="4">
    <source>
        <dbReference type="ARBA" id="ARBA00022475"/>
    </source>
</evidence>
<dbReference type="GO" id="GO:0005886">
    <property type="term" value="C:plasma membrane"/>
    <property type="evidence" value="ECO:0007669"/>
    <property type="project" value="UniProtKB-SubCell"/>
</dbReference>
<name>A0A3D9B0T2_9FLAO</name>
<reference evidence="11 12" key="1">
    <citation type="journal article" date="2004" name="Emerg. Infect. Dis.">
        <title>Amoebae-resisting bacteria isolated from human nasal swabs by amoebal coculture.</title>
        <authorList>
            <person name="Greub G."/>
            <person name="La Scola B."/>
            <person name="Raoult D."/>
        </authorList>
    </citation>
    <scope>NUCLEOTIDE SEQUENCE [LARGE SCALE GENOMIC DNA]</scope>
    <source>
        <strain evidence="11 12">CCUG 51329</strain>
    </source>
</reference>
<proteinExistence type="predicted"/>
<evidence type="ECO:0000256" key="9">
    <source>
        <dbReference type="SAM" id="Phobius"/>
    </source>
</evidence>
<feature type="transmembrane region" description="Helical" evidence="9">
    <location>
        <begin position="94"/>
        <end position="117"/>
    </location>
</feature>
<dbReference type="EMBL" id="QNVU01000028">
    <property type="protein sequence ID" value="REC46917.1"/>
    <property type="molecule type" value="Genomic_DNA"/>
</dbReference>
<dbReference type="GO" id="GO:0015297">
    <property type="term" value="F:antiporter activity"/>
    <property type="evidence" value="ECO:0007669"/>
    <property type="project" value="UniProtKB-KW"/>
</dbReference>
<keyword evidence="12" id="KW-1185">Reference proteome</keyword>
<evidence type="ECO:0000256" key="2">
    <source>
        <dbReference type="ARBA" id="ARBA00022448"/>
    </source>
</evidence>
<keyword evidence="5 9" id="KW-0812">Transmembrane</keyword>
<organism evidence="11 12">
    <name type="scientific">Candidatus Chryseobacterium massiliense</name>
    <dbReference type="NCBI Taxonomy" id="204089"/>
    <lineage>
        <taxon>Bacteria</taxon>
        <taxon>Pseudomonadati</taxon>
        <taxon>Bacteroidota</taxon>
        <taxon>Flavobacteriia</taxon>
        <taxon>Flavobacteriales</taxon>
        <taxon>Weeksellaceae</taxon>
        <taxon>Chryseobacterium group</taxon>
        <taxon>Chryseobacterium</taxon>
    </lineage>
</organism>
<dbReference type="Pfam" id="PF00999">
    <property type="entry name" value="Na_H_Exchanger"/>
    <property type="match status" value="1"/>
</dbReference>
<dbReference type="PANTHER" id="PTHR32507:SF8">
    <property type="entry name" value="CNH1P"/>
    <property type="match status" value="1"/>
</dbReference>
<comment type="subcellular location">
    <subcellularLocation>
        <location evidence="1">Cell membrane</location>
        <topology evidence="1">Multi-pass membrane protein</topology>
    </subcellularLocation>
</comment>
<dbReference type="Proteomes" id="UP000256924">
    <property type="component" value="Unassembled WGS sequence"/>
</dbReference>
<feature type="transmembrane region" description="Helical" evidence="9">
    <location>
        <begin position="253"/>
        <end position="271"/>
    </location>
</feature>
<dbReference type="RefSeq" id="WP_065721257.1">
    <property type="nucleotide sequence ID" value="NZ_QNVU01000028.1"/>
</dbReference>
<feature type="transmembrane region" description="Helical" evidence="9">
    <location>
        <begin position="317"/>
        <end position="336"/>
    </location>
</feature>
<keyword evidence="2" id="KW-0813">Transport</keyword>
<dbReference type="AlphaFoldDB" id="A0A3D9B0T2"/>
<evidence type="ECO:0000256" key="6">
    <source>
        <dbReference type="ARBA" id="ARBA00022989"/>
    </source>
</evidence>
<evidence type="ECO:0000256" key="7">
    <source>
        <dbReference type="ARBA" id="ARBA00023065"/>
    </source>
</evidence>
<keyword evidence="3" id="KW-0050">Antiport</keyword>
<comment type="caution">
    <text evidence="11">The sequence shown here is derived from an EMBL/GenBank/DDBJ whole genome shotgun (WGS) entry which is preliminary data.</text>
</comment>
<evidence type="ECO:0000256" key="1">
    <source>
        <dbReference type="ARBA" id="ARBA00004651"/>
    </source>
</evidence>
<feature type="transmembrane region" description="Helical" evidence="9">
    <location>
        <begin position="62"/>
        <end position="82"/>
    </location>
</feature>
<evidence type="ECO:0000259" key="10">
    <source>
        <dbReference type="Pfam" id="PF00999"/>
    </source>
</evidence>
<dbReference type="PANTHER" id="PTHR32507">
    <property type="entry name" value="NA(+)/H(+) ANTIPORTER 1"/>
    <property type="match status" value="1"/>
</dbReference>